<reference evidence="3" key="1">
    <citation type="submission" date="2005-10" db="EMBL/GenBank/DDBJ databases">
        <title>Complete sequence of Pelobacter carbinolicus DSM 2380.</title>
        <authorList>
            <person name="Copeland A."/>
            <person name="Lucas S."/>
            <person name="Lapidus A."/>
            <person name="Barry K."/>
            <person name="Detter J.C."/>
            <person name="Glavina T."/>
            <person name="Hammon N."/>
            <person name="Israni S."/>
            <person name="Pitluck S."/>
            <person name="Chertkov O."/>
            <person name="Schmutz J."/>
            <person name="Larimer F."/>
            <person name="Land M."/>
            <person name="Kyrpides N."/>
            <person name="Ivanova N."/>
            <person name="Richardson P."/>
        </authorList>
    </citation>
    <scope>NUCLEOTIDE SEQUENCE [LARGE SCALE GENOMIC DNA]</scope>
    <source>
        <strain evidence="3">DSM 2380 / NBRC 103641 / GraBd1</strain>
    </source>
</reference>
<evidence type="ECO:0000256" key="1">
    <source>
        <dbReference type="SAM" id="Phobius"/>
    </source>
</evidence>
<dbReference type="STRING" id="338963.Pcar_1896"/>
<keyword evidence="3" id="KW-1185">Reference proteome</keyword>
<dbReference type="KEGG" id="pca:Pcar_1896"/>
<dbReference type="EMBL" id="CP000142">
    <property type="protein sequence ID" value="ABA89137.2"/>
    <property type="molecule type" value="Genomic_DNA"/>
</dbReference>
<keyword evidence="1" id="KW-0812">Transmembrane</keyword>
<evidence type="ECO:0000313" key="3">
    <source>
        <dbReference type="Proteomes" id="UP000002534"/>
    </source>
</evidence>
<dbReference type="HOGENOM" id="CLU_179416_2_2_7"/>
<evidence type="ECO:0008006" key="4">
    <source>
        <dbReference type="Google" id="ProtNLM"/>
    </source>
</evidence>
<keyword evidence="1" id="KW-0472">Membrane</keyword>
<evidence type="ECO:0000313" key="2">
    <source>
        <dbReference type="EMBL" id="ABA89137.2"/>
    </source>
</evidence>
<sequence>MVEFLVTVAGVVLIVEGMPWFLSPPRMKRTLLSFVALPDRVLRGMGLFLMLGGLLLVYLVKG</sequence>
<dbReference type="Pfam" id="PF09838">
    <property type="entry name" value="DUF2065"/>
    <property type="match status" value="1"/>
</dbReference>
<keyword evidence="1" id="KW-1133">Transmembrane helix</keyword>
<reference evidence="2 3" key="2">
    <citation type="journal article" date="2012" name="BMC Genomics">
        <title>The genome of Pelobacter carbinolicus reveals surprising metabolic capabilities and physiological features.</title>
        <authorList>
            <person name="Aklujkar M."/>
            <person name="Haveman S.A."/>
            <person name="Didonato R.Jr."/>
            <person name="Chertkov O."/>
            <person name="Han C.S."/>
            <person name="Land M.L."/>
            <person name="Brown P."/>
            <person name="Lovley D.R."/>
        </authorList>
    </citation>
    <scope>NUCLEOTIDE SEQUENCE [LARGE SCALE GENOMIC DNA]</scope>
    <source>
        <strain evidence="3">DSM 2380 / NBRC 103641 / GraBd1</strain>
    </source>
</reference>
<feature type="transmembrane region" description="Helical" evidence="1">
    <location>
        <begin position="41"/>
        <end position="60"/>
    </location>
</feature>
<dbReference type="RefSeq" id="WP_011341641.1">
    <property type="nucleotide sequence ID" value="NC_007498.2"/>
</dbReference>
<protein>
    <recommendedName>
        <fullName evidence="4">DUF2065 domain-containing protein</fullName>
    </recommendedName>
</protein>
<dbReference type="Proteomes" id="UP000002534">
    <property type="component" value="Chromosome"/>
</dbReference>
<proteinExistence type="predicted"/>
<gene>
    <name evidence="2" type="ordered locus">Pcar_1896</name>
</gene>
<organism evidence="2 3">
    <name type="scientific">Syntrophotalea carbinolica (strain DSM 2380 / NBRC 103641 / GraBd1)</name>
    <name type="common">Pelobacter carbinolicus</name>
    <dbReference type="NCBI Taxonomy" id="338963"/>
    <lineage>
        <taxon>Bacteria</taxon>
        <taxon>Pseudomonadati</taxon>
        <taxon>Thermodesulfobacteriota</taxon>
        <taxon>Desulfuromonadia</taxon>
        <taxon>Desulfuromonadales</taxon>
        <taxon>Syntrophotaleaceae</taxon>
        <taxon>Syntrophotalea</taxon>
    </lineage>
</organism>
<dbReference type="OrthoDB" id="9815199at2"/>
<dbReference type="InterPro" id="IPR019201">
    <property type="entry name" value="DUF2065"/>
</dbReference>
<name>Q3A3C0_SYNC1</name>
<accession>Q3A3C0</accession>
<dbReference type="AlphaFoldDB" id="Q3A3C0"/>